<proteinExistence type="predicted"/>
<feature type="domain" description="Fibronectin type-III" evidence="15">
    <location>
        <begin position="1630"/>
        <end position="1721"/>
    </location>
</feature>
<keyword evidence="13" id="KW-0812">Transmembrane</keyword>
<feature type="disulfide bond" evidence="11">
    <location>
        <begin position="2096"/>
        <end position="2113"/>
    </location>
</feature>
<dbReference type="PROSITE" id="PS00022">
    <property type="entry name" value="EGF_1"/>
    <property type="match status" value="2"/>
</dbReference>
<evidence type="ECO:0000256" key="1">
    <source>
        <dbReference type="ARBA" id="ARBA00004370"/>
    </source>
</evidence>
<keyword evidence="5" id="KW-0732">Signal</keyword>
<keyword evidence="7" id="KW-0106">Calcium</keyword>
<feature type="domain" description="EGF-like" evidence="14">
    <location>
        <begin position="1278"/>
        <end position="1321"/>
    </location>
</feature>
<dbReference type="InterPro" id="IPR003961">
    <property type="entry name" value="FN3_dom"/>
</dbReference>
<dbReference type="EMBL" id="CAWYQH010000090">
    <property type="protein sequence ID" value="CAK8682435.1"/>
    <property type="molecule type" value="Genomic_DNA"/>
</dbReference>
<feature type="domain" description="VWFD" evidence="17">
    <location>
        <begin position="700"/>
        <end position="941"/>
    </location>
</feature>
<feature type="disulfide bond" evidence="11">
    <location>
        <begin position="1412"/>
        <end position="1422"/>
    </location>
</feature>
<evidence type="ECO:0000256" key="5">
    <source>
        <dbReference type="ARBA" id="ARBA00022729"/>
    </source>
</evidence>
<protein>
    <submittedName>
        <fullName evidence="18">Uncharacterized protein</fullName>
    </submittedName>
</protein>
<comment type="caution">
    <text evidence="11">Lacks conserved residue(s) required for the propagation of feature annotation.</text>
</comment>
<dbReference type="Pfam" id="PF00041">
    <property type="entry name" value="fn3"/>
    <property type="match status" value="2"/>
</dbReference>
<sequence>MMPPPPPPVEFEDEACPEGFVRHLNSCSCIAISACAATPNLCANNSKCVDLNNGSYMCECLDGYHNASAVECIDINECDEKPCGENETCRNVEGNFTCECSSGYERKEGLCQDINECLRDVCGINEICLNRPLGNYSCVCVQGYQRVDGQCTDINECDSSSSCGENEDCYNYPGGHNCNCSRGYRRSDNGTCQDFNECTEERTCHDLASCSNIIGSYFCTCPAGYTGDGEIRCDDIDECLDPLICNNESEMCVNSPGSYECECKEGFQNTTGRCLESSLFNFGLKSGDSVLPARDDQSAADVTSELIYSGIGIRVGGIFYNRFYFTDNGVIVLQSESSTTRKSTYRSPLDLEPGNTRNQELVIAAYWIDLDATSPKYGQIFYRFLKRSGATTALFNSVENSIRAHFPYDSDATSFEAIEMLIVTYSNIPYAPVRFSEFVGASGLTFQVVMATDGLRTFVVVTYDNMDTMAPVQLFQGQPLVGFVGQNVASRHPATDAATPGRPDLYIDPVTNLTGQVVFRVNNSDDVGTSSPEASCEAWYEKQPDPTTWLFEQACPPIYEMVLLDPNFASVPIYGDPSQYPNPLFGALIEGKVSDDELAELRMWTNPYCFQQSRLWPGTLSGTTCCYGGAGDFLAGGFPDGNHYSRSPIYELSENVIANNLDDDVRSGIKCCIESKDPKWCEMYREKRPPSTNMGYYALSFAVMRADPHLRTLDNVPYSYSGLGEYTLLQADNGSSINVQARMVRNVDVDGNPVNASVTSSVVIVNAGDDVPTRFQFDVANSTSEDFENSSIAIYVNGSRLKGDQRANLSSSIPLSFSSAFLTRDLSGNVLVNINESPQRQALFAISSNGRVISISVALTTASYEGKVDGLYGLMDGDSTNDFRLRNGTTLDFDTLTFTPITSPNNSAEQRWNLYIPDGAVLTSRITEFAESWRTTAEESLFAYEGGQSWSTFNDLSFVGEDLQVLLAEASDVSLAQAAAACGEVDDAIGKSQCLHDVLVSNDPSRNTGGLGPGPTVTGLPPVFANTSVTIDVTLNEEFNFHFKATDPDNHTVTYSLGGKIVNDSAASLNATTGLFTWTPLSTDVTSITIYVTDSTNLTSSVGVTIRLCACANNGTCSFASFAVADNSNRFYVGSCMCPDAYDGLYCDEDFNPCRSEPPCYDGVECTDVPAPGSGYECGACPSGSTGDGVFCSVDVCLSKPCEQLCQSIFERFACSCEDGYVINASDNRLCDDVNECDVGTAICDLTTTTCNNTEGSYICECEIGFIPDPSSNTSCVDRNECDLGVDSCSLPGQVCNNTFGGFRCDCAGGYEPSATSDSCQDVNECLNDPCPAGPIGSCNNTDGTYSCNCVGGFIYNQATNTCDDVNECLANGGKGNCSDECRNTNGSFTCLCPAGYQLDASNLNCVDVDECSATNPCQQVCANTDGSFECSCRFGFHLENGTCVANVTCEVDFSSLCVNADCFVNASTPTCDCLSGYEPVNATYCDDVDECNVTSPCDPQATCSNNPGNFSCTCNEHYLDTSGEGNPSGLSCRLLEPPVVGEVSDTDIKLNSATVRWGSVISGEGFRVFVTKDGTSAPIEDVRLTATITSYTITGLQTNTSYTAHVRVVQGSVESSSSTRSFTTKPDLQPPTFEAVNVTDDVTNSSIKVTWSRPPAEIPVDGYTLTIVSSSGYIDVQSSTSAEITFQGLNVTTLYNISIVTRYDVNISSAATISQYTAPNPPSSPVVIPGALYGSVDVSWSPPGDGMVERYSVVVLPPGALVVPENPTTSSARVENMTPGTNYTITIVTIFGDLSSTSIEATAFVAVTTPIPTTTQATTDALTEVAANIGTTATQSTTTTEPALVVASSTEAVITESTSAVVTTSTTTSQTTTSTETTTLVSSTTTESTTTTTAPAPTSAESTTKTTTSPMTTTPVPGCPPLQTFYAGQCVAFQRYVITLVYNITFDPRLNDPTSEEAVVFIERFKKGLDIIFAPFIEVSYEVSAGFVFTEGSTIVSSPVGLANVTSETDVGSLIRTGIANNATGDPALTSASASNFNECSDDEINDCGTSASCGDITEYPGYVCTCDPGFRDKNTTYTGRECEEQCVLDGESYCLNGGSCNAILHVGDPLCTCTQWYIGTRCENLNSSVVAALAVGLAAIVLAVVTLVLIACIKCRKKSPRRLNLRSSKRSRGSLGKYSATTDEESNVSGTFANIGDFNP</sequence>
<comment type="subcellular location">
    <subcellularLocation>
        <location evidence="1">Membrane</location>
    </subcellularLocation>
    <subcellularLocation>
        <location evidence="2">Secreted</location>
    </subcellularLocation>
</comment>
<reference evidence="18 19" key="1">
    <citation type="submission" date="2024-02" db="EMBL/GenBank/DDBJ databases">
        <authorList>
            <person name="Daric V."/>
            <person name="Darras S."/>
        </authorList>
    </citation>
    <scope>NUCLEOTIDE SEQUENCE [LARGE SCALE GENOMIC DNA]</scope>
</reference>
<evidence type="ECO:0000259" key="14">
    <source>
        <dbReference type="PROSITE" id="PS50026"/>
    </source>
</evidence>
<dbReference type="PROSITE" id="PS50026">
    <property type="entry name" value="EGF_3"/>
    <property type="match status" value="12"/>
</dbReference>
<dbReference type="Pfam" id="PF06119">
    <property type="entry name" value="NIDO"/>
    <property type="match status" value="1"/>
</dbReference>
<organism evidence="18 19">
    <name type="scientific">Clavelina lepadiformis</name>
    <name type="common">Light-bulb sea squirt</name>
    <name type="synonym">Ascidia lepadiformis</name>
    <dbReference type="NCBI Taxonomy" id="159417"/>
    <lineage>
        <taxon>Eukaryota</taxon>
        <taxon>Metazoa</taxon>
        <taxon>Chordata</taxon>
        <taxon>Tunicata</taxon>
        <taxon>Ascidiacea</taxon>
        <taxon>Aplousobranchia</taxon>
        <taxon>Clavelinidae</taxon>
        <taxon>Clavelina</taxon>
    </lineage>
</organism>
<dbReference type="InterPro" id="IPR013783">
    <property type="entry name" value="Ig-like_fold"/>
</dbReference>
<dbReference type="CDD" id="cd00054">
    <property type="entry name" value="EGF_CA"/>
    <property type="match status" value="9"/>
</dbReference>
<gene>
    <name evidence="18" type="ORF">CVLEPA_LOCUS13098</name>
</gene>
<dbReference type="SUPFAM" id="SSF57196">
    <property type="entry name" value="EGF/Laminin"/>
    <property type="match status" value="3"/>
</dbReference>
<feature type="region of interest" description="Disordered" evidence="12">
    <location>
        <begin position="1866"/>
        <end position="1914"/>
    </location>
</feature>
<feature type="domain" description="EGF-like" evidence="14">
    <location>
        <begin position="1322"/>
        <end position="1360"/>
    </location>
</feature>
<dbReference type="InterPro" id="IPR001881">
    <property type="entry name" value="EGF-like_Ca-bd_dom"/>
</dbReference>
<dbReference type="CDD" id="cd00063">
    <property type="entry name" value="FN3"/>
    <property type="match status" value="3"/>
</dbReference>
<dbReference type="InterPro" id="IPR003886">
    <property type="entry name" value="NIDO_dom"/>
</dbReference>
<evidence type="ECO:0000256" key="12">
    <source>
        <dbReference type="SAM" id="MobiDB-lite"/>
    </source>
</evidence>
<dbReference type="PROSITE" id="PS01187">
    <property type="entry name" value="EGF_CA"/>
    <property type="match status" value="4"/>
</dbReference>
<feature type="domain" description="EGF-like" evidence="14">
    <location>
        <begin position="153"/>
        <end position="193"/>
    </location>
</feature>
<dbReference type="Gene3D" id="2.60.40.10">
    <property type="entry name" value="Immunoglobulins"/>
    <property type="match status" value="4"/>
</dbReference>
<keyword evidence="4 11" id="KW-0245">EGF-like domain</keyword>
<evidence type="ECO:0000256" key="6">
    <source>
        <dbReference type="ARBA" id="ARBA00022737"/>
    </source>
</evidence>
<feature type="domain" description="AMOP" evidence="16">
    <location>
        <begin position="528"/>
        <end position="688"/>
    </location>
</feature>
<feature type="domain" description="EGF-like" evidence="14">
    <location>
        <begin position="31"/>
        <end position="70"/>
    </location>
</feature>
<evidence type="ECO:0000313" key="18">
    <source>
        <dbReference type="EMBL" id="CAK8682435.1"/>
    </source>
</evidence>
<evidence type="ECO:0000259" key="16">
    <source>
        <dbReference type="PROSITE" id="PS50856"/>
    </source>
</evidence>
<dbReference type="SUPFAM" id="SSF49265">
    <property type="entry name" value="Fibronectin type III"/>
    <property type="match status" value="2"/>
</dbReference>
<keyword evidence="19" id="KW-1185">Reference proteome</keyword>
<dbReference type="SUPFAM" id="SSF57184">
    <property type="entry name" value="Growth factor receptor domain"/>
    <property type="match status" value="4"/>
</dbReference>
<dbReference type="PROSITE" id="PS51233">
    <property type="entry name" value="VWFD"/>
    <property type="match status" value="1"/>
</dbReference>
<evidence type="ECO:0000256" key="10">
    <source>
        <dbReference type="ARBA" id="ARBA00023180"/>
    </source>
</evidence>
<dbReference type="SMART" id="SM00179">
    <property type="entry name" value="EGF_CA"/>
    <property type="match status" value="16"/>
</dbReference>
<feature type="disulfide bond" evidence="11">
    <location>
        <begin position="2049"/>
        <end position="2066"/>
    </location>
</feature>
<keyword evidence="8 13" id="KW-0472">Membrane</keyword>
<feature type="transmembrane region" description="Helical" evidence="13">
    <location>
        <begin position="2131"/>
        <end position="2155"/>
    </location>
</feature>
<keyword evidence="10" id="KW-0325">Glycoprotein</keyword>
<feature type="domain" description="Fibronectin type-III" evidence="15">
    <location>
        <begin position="1722"/>
        <end position="1813"/>
    </location>
</feature>
<evidence type="ECO:0000256" key="9">
    <source>
        <dbReference type="ARBA" id="ARBA00023157"/>
    </source>
</evidence>
<evidence type="ECO:0000259" key="17">
    <source>
        <dbReference type="PROSITE" id="PS51233"/>
    </source>
</evidence>
<feature type="disulfide bond" evidence="11">
    <location>
        <begin position="2115"/>
        <end position="2124"/>
    </location>
</feature>
<evidence type="ECO:0000256" key="8">
    <source>
        <dbReference type="ARBA" id="ARBA00023136"/>
    </source>
</evidence>
<dbReference type="InterPro" id="IPR015919">
    <property type="entry name" value="Cadherin-like_sf"/>
</dbReference>
<dbReference type="Proteomes" id="UP001642483">
    <property type="component" value="Unassembled WGS sequence"/>
</dbReference>
<dbReference type="PROSITE" id="PS00010">
    <property type="entry name" value="ASX_HYDROXYL"/>
    <property type="match status" value="8"/>
</dbReference>
<dbReference type="InterPro" id="IPR026823">
    <property type="entry name" value="cEGF"/>
</dbReference>
<keyword evidence="13" id="KW-1133">Transmembrane helix</keyword>
<accession>A0ABP0FTL2</accession>
<dbReference type="InterPro" id="IPR018097">
    <property type="entry name" value="EGF_Ca-bd_CS"/>
</dbReference>
<feature type="domain" description="EGF-like" evidence="14">
    <location>
        <begin position="1488"/>
        <end position="1525"/>
    </location>
</feature>
<feature type="domain" description="EGF-like" evidence="14">
    <location>
        <begin position="1408"/>
        <end position="1443"/>
    </location>
</feature>
<dbReference type="InterPro" id="IPR009030">
    <property type="entry name" value="Growth_fac_rcpt_cys_sf"/>
</dbReference>
<dbReference type="InterPro" id="IPR049883">
    <property type="entry name" value="NOTCH1_EGF-like"/>
</dbReference>
<evidence type="ECO:0000256" key="2">
    <source>
        <dbReference type="ARBA" id="ARBA00004613"/>
    </source>
</evidence>
<keyword evidence="3" id="KW-0964">Secreted</keyword>
<dbReference type="InterPro" id="IPR005533">
    <property type="entry name" value="AMOP_dom"/>
</dbReference>
<evidence type="ECO:0000259" key="15">
    <source>
        <dbReference type="PROSITE" id="PS50853"/>
    </source>
</evidence>
<evidence type="ECO:0000256" key="11">
    <source>
        <dbReference type="PROSITE-ProRule" id="PRU00076"/>
    </source>
</evidence>
<dbReference type="InterPro" id="IPR000152">
    <property type="entry name" value="EGF-type_Asp/Asn_hydroxyl_site"/>
</dbReference>
<dbReference type="PROSITE" id="PS01186">
    <property type="entry name" value="EGF_2"/>
    <property type="match status" value="6"/>
</dbReference>
<evidence type="ECO:0000256" key="7">
    <source>
        <dbReference type="ARBA" id="ARBA00022837"/>
    </source>
</evidence>
<dbReference type="Pfam" id="PF12662">
    <property type="entry name" value="cEGF"/>
    <property type="match status" value="1"/>
</dbReference>
<dbReference type="InterPro" id="IPR000742">
    <property type="entry name" value="EGF"/>
</dbReference>
<dbReference type="SMART" id="SM00539">
    <property type="entry name" value="NIDO"/>
    <property type="match status" value="1"/>
</dbReference>
<dbReference type="Pfam" id="PF12947">
    <property type="entry name" value="EGF_3"/>
    <property type="match status" value="1"/>
</dbReference>
<evidence type="ECO:0000256" key="3">
    <source>
        <dbReference type="ARBA" id="ARBA00022525"/>
    </source>
</evidence>
<keyword evidence="6" id="KW-0677">Repeat</keyword>
<dbReference type="SMART" id="SM00216">
    <property type="entry name" value="VWD"/>
    <property type="match status" value="1"/>
</dbReference>
<keyword evidence="9 11" id="KW-1015">Disulfide bond</keyword>
<feature type="disulfide bond" evidence="11">
    <location>
        <begin position="1331"/>
        <end position="1348"/>
    </location>
</feature>
<dbReference type="SMART" id="SM00181">
    <property type="entry name" value="EGF"/>
    <property type="match status" value="18"/>
</dbReference>
<dbReference type="Pfam" id="PF07645">
    <property type="entry name" value="EGF_CA"/>
    <property type="match status" value="9"/>
</dbReference>
<feature type="domain" description="EGF-like" evidence="14">
    <location>
        <begin position="74"/>
        <end position="112"/>
    </location>
</feature>
<dbReference type="SMART" id="SM00060">
    <property type="entry name" value="FN3"/>
    <property type="match status" value="3"/>
</dbReference>
<dbReference type="InterPro" id="IPR036116">
    <property type="entry name" value="FN3_sf"/>
</dbReference>
<feature type="domain" description="EGF-like" evidence="14">
    <location>
        <begin position="194"/>
        <end position="234"/>
    </location>
</feature>
<dbReference type="InterPro" id="IPR024731">
    <property type="entry name" value="NELL2-like_EGF"/>
</dbReference>
<dbReference type="PROSITE" id="PS50856">
    <property type="entry name" value="AMOP"/>
    <property type="match status" value="1"/>
</dbReference>
<dbReference type="PANTHER" id="PTHR24039:SF58">
    <property type="entry name" value="EGF-LIKE DOMAIN-CONTAINING PROTEIN"/>
    <property type="match status" value="1"/>
</dbReference>
<feature type="domain" description="Fibronectin type-III" evidence="15">
    <location>
        <begin position="1538"/>
        <end position="1628"/>
    </location>
</feature>
<dbReference type="SUPFAM" id="SSF49313">
    <property type="entry name" value="Cadherin-like"/>
    <property type="match status" value="1"/>
</dbReference>
<dbReference type="InterPro" id="IPR001846">
    <property type="entry name" value="VWF_type-D"/>
</dbReference>
<name>A0ABP0FTL2_CLALP</name>
<comment type="caution">
    <text evidence="18">The sequence shown here is derived from an EMBL/GenBank/DDBJ whole genome shotgun (WGS) entry which is preliminary data.</text>
</comment>
<feature type="domain" description="EGF-like" evidence="14">
    <location>
        <begin position="2037"/>
        <end position="2078"/>
    </location>
</feature>
<dbReference type="SMART" id="SM00723">
    <property type="entry name" value="AMOP"/>
    <property type="match status" value="1"/>
</dbReference>
<feature type="domain" description="EGF-like" evidence="14">
    <location>
        <begin position="2085"/>
        <end position="2125"/>
    </location>
</feature>
<dbReference type="PROSITE" id="PS50853">
    <property type="entry name" value="FN3"/>
    <property type="match status" value="3"/>
</dbReference>
<evidence type="ECO:0000313" key="19">
    <source>
        <dbReference type="Proteomes" id="UP001642483"/>
    </source>
</evidence>
<evidence type="ECO:0000256" key="4">
    <source>
        <dbReference type="ARBA" id="ARBA00022536"/>
    </source>
</evidence>
<dbReference type="PANTHER" id="PTHR24039">
    <property type="entry name" value="FIBRILLIN-RELATED"/>
    <property type="match status" value="1"/>
</dbReference>
<dbReference type="Gene3D" id="2.10.25.10">
    <property type="entry name" value="Laminin"/>
    <property type="match status" value="15"/>
</dbReference>
<feature type="domain" description="EGF-like" evidence="14">
    <location>
        <begin position="235"/>
        <end position="275"/>
    </location>
</feature>
<evidence type="ECO:0000256" key="13">
    <source>
        <dbReference type="SAM" id="Phobius"/>
    </source>
</evidence>
<feature type="domain" description="EGF-like" evidence="14">
    <location>
        <begin position="113"/>
        <end position="152"/>
    </location>
</feature>